<dbReference type="Proteomes" id="UP000243197">
    <property type="component" value="Chromosome"/>
</dbReference>
<organism evidence="2 3">
    <name type="scientific">Ichthyobacterium seriolicida</name>
    <dbReference type="NCBI Taxonomy" id="242600"/>
    <lineage>
        <taxon>Bacteria</taxon>
        <taxon>Pseudomonadati</taxon>
        <taxon>Bacteroidota</taxon>
        <taxon>Flavobacteriia</taxon>
        <taxon>Flavobacteriales</taxon>
        <taxon>Ichthyobacteriaceae</taxon>
        <taxon>Ichthyobacterium</taxon>
    </lineage>
</organism>
<dbReference type="PANTHER" id="PTHR33608:SF6">
    <property type="entry name" value="BLL2464 PROTEIN"/>
    <property type="match status" value="1"/>
</dbReference>
<dbReference type="OrthoDB" id="9776116at2"/>
<dbReference type="InterPro" id="IPR002881">
    <property type="entry name" value="DUF58"/>
</dbReference>
<dbReference type="CDD" id="cd00198">
    <property type="entry name" value="vWFA"/>
    <property type="match status" value="1"/>
</dbReference>
<dbReference type="Pfam" id="PF01882">
    <property type="entry name" value="DUF58"/>
    <property type="match status" value="1"/>
</dbReference>
<dbReference type="SUPFAM" id="SSF53300">
    <property type="entry name" value="vWA-like"/>
    <property type="match status" value="1"/>
</dbReference>
<sequence>MDAKELIKKVKRIEIKTRRLSNDIFSGEYHSSFKGRGMTFSEVRRYDYGDSIKDIDWNVTAKLNKPHVKIFEEERELTTILLVDISASGNFGTTDQLKRDNITEICATLAFSASQNNDKVGLILFSDIIELFVPPKKGKKNVLRIIRELVEFSPKSKKTDIAKAIKFLSEAIKKRSIVFILSDFMDDYYEVDLKVASKKHDIVGIKVYDKREKVMPDLGMVDMLDSETGEHVLINTSSRGVRRSYRDYFLSKSKYFKDTFTSCKAGNIESEISESYVKKLLEYFKQKR</sequence>
<evidence type="ECO:0000313" key="3">
    <source>
        <dbReference type="Proteomes" id="UP000243197"/>
    </source>
</evidence>
<keyword evidence="3" id="KW-1185">Reference proteome</keyword>
<feature type="domain" description="DUF58" evidence="1">
    <location>
        <begin position="42"/>
        <end position="247"/>
    </location>
</feature>
<dbReference type="RefSeq" id="WP_096686285.1">
    <property type="nucleotide sequence ID" value="NZ_AP014564.1"/>
</dbReference>
<dbReference type="KEGG" id="ise:JBKA6_0908"/>
<dbReference type="PANTHER" id="PTHR33608">
    <property type="entry name" value="BLL2464 PROTEIN"/>
    <property type="match status" value="1"/>
</dbReference>
<evidence type="ECO:0000313" key="2">
    <source>
        <dbReference type="EMBL" id="BAV94921.1"/>
    </source>
</evidence>
<protein>
    <recommendedName>
        <fullName evidence="1">DUF58 domain-containing protein</fullName>
    </recommendedName>
</protein>
<accession>A0A1J1DYH0</accession>
<proteinExistence type="predicted"/>
<name>A0A1J1DYH0_9FLAO</name>
<dbReference type="Gene3D" id="3.40.50.410">
    <property type="entry name" value="von Willebrand factor, type A domain"/>
    <property type="match status" value="1"/>
</dbReference>
<dbReference type="AlphaFoldDB" id="A0A1J1DYH0"/>
<gene>
    <name evidence="2" type="ORF">JBKA6_0908</name>
</gene>
<evidence type="ECO:0000259" key="1">
    <source>
        <dbReference type="Pfam" id="PF01882"/>
    </source>
</evidence>
<dbReference type="EMBL" id="AP014564">
    <property type="protein sequence ID" value="BAV94921.1"/>
    <property type="molecule type" value="Genomic_DNA"/>
</dbReference>
<dbReference type="InterPro" id="IPR036465">
    <property type="entry name" value="vWFA_dom_sf"/>
</dbReference>
<reference evidence="2 3" key="1">
    <citation type="submission" date="2014-03" db="EMBL/GenBank/DDBJ databases">
        <title>complete genome sequence of Flavobacteriaceae bacterium JBKA-6.</title>
        <authorList>
            <person name="Takano T."/>
            <person name="Nakamura Y."/>
            <person name="Takuma S."/>
            <person name="Yasuike M."/>
            <person name="Matsuyama T."/>
            <person name="Sakai T."/>
            <person name="Fujiwara A."/>
            <person name="Kimoto K."/>
            <person name="Fukuda Y."/>
            <person name="Kondo H."/>
            <person name="Hirono I."/>
            <person name="Nakayasu C."/>
        </authorList>
    </citation>
    <scope>NUCLEOTIDE SEQUENCE [LARGE SCALE GENOMIC DNA]</scope>
    <source>
        <strain evidence="2 3">JBKA-6</strain>
    </source>
</reference>